<evidence type="ECO:0000313" key="1">
    <source>
        <dbReference type="EMBL" id="HHJ52288.1"/>
    </source>
</evidence>
<dbReference type="Proteomes" id="UP000886124">
    <property type="component" value="Unassembled WGS sequence"/>
</dbReference>
<protein>
    <submittedName>
        <fullName evidence="1">RsfS/YbeB/iojap family protein</fullName>
    </submittedName>
</protein>
<name>A0A7V5UEH5_CALAY</name>
<accession>A0A7V5UEH5</accession>
<gene>
    <name evidence="1" type="ORF">ENJ89_03765</name>
</gene>
<comment type="caution">
    <text evidence="1">The sequence shown here is derived from an EMBL/GenBank/DDBJ whole genome shotgun (WGS) entry which is preliminary data.</text>
</comment>
<proteinExistence type="predicted"/>
<feature type="non-terminal residue" evidence="1">
    <location>
        <position position="1"/>
    </location>
</feature>
<dbReference type="SUPFAM" id="SSF81301">
    <property type="entry name" value="Nucleotidyltransferase"/>
    <property type="match status" value="1"/>
</dbReference>
<reference evidence="1" key="1">
    <citation type="journal article" date="2020" name="mSystems">
        <title>Genome- and Community-Level Interaction Insights into Carbon Utilization and Element Cycling Functions of Hydrothermarchaeota in Hydrothermal Sediment.</title>
        <authorList>
            <person name="Zhou Z."/>
            <person name="Liu Y."/>
            <person name="Xu W."/>
            <person name="Pan J."/>
            <person name="Luo Z.H."/>
            <person name="Li M."/>
        </authorList>
    </citation>
    <scope>NUCLEOTIDE SEQUENCE [LARGE SCALE GENOMIC DNA]</scope>
    <source>
        <strain evidence="1">HyVt-527</strain>
    </source>
</reference>
<sequence length="43" mass="5273">LHWVLLDYIDVVVHIFDNETREFYAIERLWADAKMEFITDEES</sequence>
<dbReference type="Pfam" id="PF02410">
    <property type="entry name" value="RsfS"/>
    <property type="match status" value="1"/>
</dbReference>
<dbReference type="InterPro" id="IPR043519">
    <property type="entry name" value="NT_sf"/>
</dbReference>
<dbReference type="EMBL" id="DROD01000251">
    <property type="protein sequence ID" value="HHJ52288.1"/>
    <property type="molecule type" value="Genomic_DNA"/>
</dbReference>
<organism evidence="1">
    <name type="scientific">Caldithrix abyssi</name>
    <dbReference type="NCBI Taxonomy" id="187145"/>
    <lineage>
        <taxon>Bacteria</taxon>
        <taxon>Pseudomonadati</taxon>
        <taxon>Calditrichota</taxon>
        <taxon>Calditrichia</taxon>
        <taxon>Calditrichales</taxon>
        <taxon>Calditrichaceae</taxon>
        <taxon>Caldithrix</taxon>
    </lineage>
</organism>
<dbReference type="AlphaFoldDB" id="A0A7V5UEH5"/>
<dbReference type="Gene3D" id="3.30.460.10">
    <property type="entry name" value="Beta Polymerase, domain 2"/>
    <property type="match status" value="1"/>
</dbReference>